<dbReference type="GO" id="GO:0046983">
    <property type="term" value="F:protein dimerization activity"/>
    <property type="evidence" value="ECO:0007669"/>
    <property type="project" value="InterPro"/>
</dbReference>
<feature type="compositionally biased region" description="Basic residues" evidence="7">
    <location>
        <begin position="87"/>
        <end position="96"/>
    </location>
</feature>
<dbReference type="Gene3D" id="4.10.430.10">
    <property type="entry name" value="Histone-like protein H-NS, C-terminal domain"/>
    <property type="match status" value="1"/>
</dbReference>
<gene>
    <name evidence="9" type="ORF">DRM93_09320</name>
    <name evidence="10" type="ORF">DRM94_09320</name>
</gene>
<comment type="similarity">
    <text evidence="2 5">Belongs to the histone-like protein H-NS family.</text>
</comment>
<dbReference type="GO" id="GO:0009295">
    <property type="term" value="C:nucleoid"/>
    <property type="evidence" value="ECO:0007669"/>
    <property type="project" value="UniProtKB-SubCell"/>
</dbReference>
<dbReference type="GO" id="GO:0030527">
    <property type="term" value="F:structural constituent of chromatin"/>
    <property type="evidence" value="ECO:0007669"/>
    <property type="project" value="InterPro"/>
</dbReference>
<dbReference type="GO" id="GO:0032993">
    <property type="term" value="C:protein-DNA complex"/>
    <property type="evidence" value="ECO:0007669"/>
    <property type="project" value="TreeGrafter"/>
</dbReference>
<dbReference type="PANTHER" id="PTHR38097:SF2">
    <property type="entry name" value="DNA-BINDING PROTEIN STPA"/>
    <property type="match status" value="1"/>
</dbReference>
<protein>
    <recommendedName>
        <fullName evidence="5">DNA-binding protein</fullName>
    </recommendedName>
</protein>
<dbReference type="GO" id="GO:0003681">
    <property type="term" value="F:bent DNA binding"/>
    <property type="evidence" value="ECO:0007669"/>
    <property type="project" value="TreeGrafter"/>
</dbReference>
<sequence>MQEFLKMLLNIRSLRAALRDLPFEQVQEAHEKFELVYLERKTQVDKEKAAQSERMSKLAEFQELLAKAGIDPKELVGDASGVNSSEKKKRAPRPPKYRYVVDGNEQTWTGQGRTPKHLAEQIAQGRSLDDFLI</sequence>
<proteinExistence type="inferred from homology"/>
<dbReference type="GO" id="GO:0001217">
    <property type="term" value="F:DNA-binding transcription repressor activity"/>
    <property type="evidence" value="ECO:0007669"/>
    <property type="project" value="TreeGrafter"/>
</dbReference>
<evidence type="ECO:0000256" key="2">
    <source>
        <dbReference type="ARBA" id="ARBA00010610"/>
    </source>
</evidence>
<feature type="domain" description="DNA-binding protein H-NS-like C-terminal" evidence="8">
    <location>
        <begin position="87"/>
        <end position="133"/>
    </location>
</feature>
<evidence type="ECO:0000313" key="9">
    <source>
        <dbReference type="EMBL" id="TFF76494.1"/>
    </source>
</evidence>
<evidence type="ECO:0000256" key="1">
    <source>
        <dbReference type="ARBA" id="ARBA00004453"/>
    </source>
</evidence>
<dbReference type="InterPro" id="IPR037150">
    <property type="entry name" value="H-NS_C_dom_sf"/>
</dbReference>
<dbReference type="RefSeq" id="WP_103828375.1">
    <property type="nucleotide sequence ID" value="NZ_QORJ01000021.1"/>
</dbReference>
<organism evidence="10 12">
    <name type="scientific">Aeromonas taiwanensis</name>
    <dbReference type="NCBI Taxonomy" id="633417"/>
    <lineage>
        <taxon>Bacteria</taxon>
        <taxon>Pseudomonadati</taxon>
        <taxon>Pseudomonadota</taxon>
        <taxon>Gammaproteobacteria</taxon>
        <taxon>Aeromonadales</taxon>
        <taxon>Aeromonadaceae</taxon>
        <taxon>Aeromonas</taxon>
    </lineage>
</organism>
<evidence type="ECO:0000313" key="12">
    <source>
        <dbReference type="Proteomes" id="UP000297914"/>
    </source>
</evidence>
<dbReference type="GO" id="GO:0005829">
    <property type="term" value="C:cytosol"/>
    <property type="evidence" value="ECO:0007669"/>
    <property type="project" value="TreeGrafter"/>
</dbReference>
<dbReference type="GO" id="GO:0000976">
    <property type="term" value="F:transcription cis-regulatory region binding"/>
    <property type="evidence" value="ECO:0007669"/>
    <property type="project" value="TreeGrafter"/>
</dbReference>
<comment type="caution">
    <text evidence="10">The sequence shown here is derived from an EMBL/GenBank/DDBJ whole genome shotgun (WGS) entry which is preliminary data.</text>
</comment>
<evidence type="ECO:0000256" key="3">
    <source>
        <dbReference type="ARBA" id="ARBA00022490"/>
    </source>
</evidence>
<evidence type="ECO:0000313" key="11">
    <source>
        <dbReference type="Proteomes" id="UP000297720"/>
    </source>
</evidence>
<dbReference type="OrthoDB" id="6088948at2"/>
<keyword evidence="11" id="KW-1185">Reference proteome</keyword>
<name>A0A5F0KB20_9GAMM</name>
<dbReference type="GO" id="GO:0003680">
    <property type="term" value="F:minor groove of adenine-thymine-rich DNA binding"/>
    <property type="evidence" value="ECO:0007669"/>
    <property type="project" value="TreeGrafter"/>
</dbReference>
<dbReference type="AlphaFoldDB" id="A0A5F0KB20"/>
<evidence type="ECO:0000256" key="4">
    <source>
        <dbReference type="ARBA" id="ARBA00023125"/>
    </source>
</evidence>
<feature type="DNA-binding region" evidence="6">
    <location>
        <begin position="111"/>
        <end position="116"/>
    </location>
</feature>
<evidence type="ECO:0000313" key="10">
    <source>
        <dbReference type="EMBL" id="TFF80942.1"/>
    </source>
</evidence>
<evidence type="ECO:0000256" key="7">
    <source>
        <dbReference type="SAM" id="MobiDB-lite"/>
    </source>
</evidence>
<dbReference type="EMBL" id="QORK01000017">
    <property type="protein sequence ID" value="TFF80942.1"/>
    <property type="molecule type" value="Genomic_DNA"/>
</dbReference>
<dbReference type="Proteomes" id="UP000297914">
    <property type="component" value="Unassembled WGS sequence"/>
</dbReference>
<accession>A0A5F0KB20</accession>
<dbReference type="SUPFAM" id="SSF81273">
    <property type="entry name" value="H-NS histone-like proteins"/>
    <property type="match status" value="2"/>
</dbReference>
<comment type="subcellular location">
    <subcellularLocation>
        <location evidence="1">Cytoplasm</location>
        <location evidence="1">Nucleoid</location>
    </subcellularLocation>
</comment>
<dbReference type="InterPro" id="IPR054180">
    <property type="entry name" value="H-NS-like_N"/>
</dbReference>
<dbReference type="PIRSF" id="PIRSF002096">
    <property type="entry name" value="HnS"/>
    <property type="match status" value="1"/>
</dbReference>
<dbReference type="EMBL" id="QORL01000017">
    <property type="protein sequence ID" value="TFF76494.1"/>
    <property type="molecule type" value="Genomic_DNA"/>
</dbReference>
<reference evidence="10 12" key="1">
    <citation type="submission" date="2018-06" db="EMBL/GenBank/DDBJ databases">
        <title>Occurrence of a novel blaKPC-2- and qnrS2- harbouring IncP6 plasmid from Aeromonas taiwanensis isolates recovered from the river sediments.</title>
        <authorList>
            <person name="Zheng B."/>
            <person name="Yu X."/>
            <person name="Xiao Y."/>
        </authorList>
    </citation>
    <scope>NUCLEOTIDE SEQUENCE [LARGE SCALE GENOMIC DNA]</scope>
    <source>
        <strain evidence="9 11">1713</strain>
        <strain evidence="10 12">198</strain>
    </source>
</reference>
<dbReference type="Pfam" id="PF22470">
    <property type="entry name" value="Histone_HNS_N"/>
    <property type="match status" value="1"/>
</dbReference>
<dbReference type="PANTHER" id="PTHR38097">
    <property type="match status" value="1"/>
</dbReference>
<dbReference type="Proteomes" id="UP000297720">
    <property type="component" value="Unassembled WGS sequence"/>
</dbReference>
<dbReference type="SMART" id="SM00528">
    <property type="entry name" value="HNS"/>
    <property type="match status" value="1"/>
</dbReference>
<dbReference type="InterPro" id="IPR027444">
    <property type="entry name" value="H-NS_C_dom"/>
</dbReference>
<dbReference type="Gene3D" id="1.10.287.1050">
    <property type="entry name" value="H-NS histone-like proteins"/>
    <property type="match status" value="1"/>
</dbReference>
<keyword evidence="4 5" id="KW-0238">DNA-binding</keyword>
<dbReference type="InterPro" id="IPR027454">
    <property type="entry name" value="Histone_HNS_N"/>
</dbReference>
<evidence type="ECO:0000259" key="8">
    <source>
        <dbReference type="SMART" id="SM00528"/>
    </source>
</evidence>
<evidence type="ECO:0000256" key="5">
    <source>
        <dbReference type="PIRNR" id="PIRNR002096"/>
    </source>
</evidence>
<evidence type="ECO:0000256" key="6">
    <source>
        <dbReference type="PIRSR" id="PIRSR002096-1"/>
    </source>
</evidence>
<dbReference type="Pfam" id="PF00816">
    <property type="entry name" value="Histone_HNS"/>
    <property type="match status" value="1"/>
</dbReference>
<dbReference type="InterPro" id="IPR001801">
    <property type="entry name" value="Histone_HNS"/>
</dbReference>
<feature type="region of interest" description="Disordered" evidence="7">
    <location>
        <begin position="75"/>
        <end position="98"/>
    </location>
</feature>
<keyword evidence="3" id="KW-0963">Cytoplasm</keyword>